<feature type="region of interest" description="Disordered" evidence="1">
    <location>
        <begin position="95"/>
        <end position="124"/>
    </location>
</feature>
<dbReference type="EMBL" id="LR877146">
    <property type="protein sequence ID" value="CAD2213649.1"/>
    <property type="molecule type" value="Genomic_DNA"/>
</dbReference>
<evidence type="ECO:0000313" key="2">
    <source>
        <dbReference type="EMBL" id="CAD2213649.1"/>
    </source>
</evidence>
<dbReference type="AlphaFoldDB" id="A0A7G2C1V6"/>
<feature type="region of interest" description="Disordered" evidence="1">
    <location>
        <begin position="1"/>
        <end position="68"/>
    </location>
</feature>
<reference evidence="2 3" key="1">
    <citation type="submission" date="2020-08" db="EMBL/GenBank/DDBJ databases">
        <authorList>
            <person name="Newling K."/>
            <person name="Davey J."/>
            <person name="Forrester S."/>
        </authorList>
    </citation>
    <scope>NUCLEOTIDE SEQUENCE [LARGE SCALE GENOMIC DNA]</scope>
    <source>
        <strain evidence="3">Crithidia deanei Carvalho (ATCC PRA-265)</strain>
    </source>
</reference>
<evidence type="ECO:0000313" key="3">
    <source>
        <dbReference type="Proteomes" id="UP000515908"/>
    </source>
</evidence>
<proteinExistence type="predicted"/>
<protein>
    <submittedName>
        <fullName evidence="2">Uncharacterized protein</fullName>
    </submittedName>
</protein>
<gene>
    <name evidence="2" type="ORF">ADEAN_000109200</name>
</gene>
<dbReference type="VEuPathDB" id="TriTrypDB:ADEAN_000109200"/>
<accession>A0A7G2C1V6</accession>
<name>A0A7G2C1V6_9TRYP</name>
<organism evidence="2 3">
    <name type="scientific">Angomonas deanei</name>
    <dbReference type="NCBI Taxonomy" id="59799"/>
    <lineage>
        <taxon>Eukaryota</taxon>
        <taxon>Discoba</taxon>
        <taxon>Euglenozoa</taxon>
        <taxon>Kinetoplastea</taxon>
        <taxon>Metakinetoplastina</taxon>
        <taxon>Trypanosomatida</taxon>
        <taxon>Trypanosomatidae</taxon>
        <taxon>Strigomonadinae</taxon>
        <taxon>Angomonas</taxon>
    </lineage>
</organism>
<feature type="region of interest" description="Disordered" evidence="1">
    <location>
        <begin position="152"/>
        <end position="176"/>
    </location>
</feature>
<feature type="compositionally biased region" description="Polar residues" evidence="1">
    <location>
        <begin position="100"/>
        <end position="110"/>
    </location>
</feature>
<keyword evidence="3" id="KW-1185">Reference proteome</keyword>
<evidence type="ECO:0000256" key="1">
    <source>
        <dbReference type="SAM" id="MobiDB-lite"/>
    </source>
</evidence>
<dbReference type="Proteomes" id="UP000515908">
    <property type="component" value="Chromosome 02"/>
</dbReference>
<sequence>MGCGASVNASSSDAKKSEKKKSHIIPPFKREKKPKTEQTPQEPPAPQKVKPAGKVLRGVPPRSVANADPEMSVSINSISFNDSLINFVNLFDHKDENDTAGENRSASSFENYDLDDYSVGDTDPSKAVEVEKLREKQRNNISGSILISNSTLKDRKSSQNLSASRSKRLVQFKNTQ</sequence>